<dbReference type="AlphaFoldDB" id="A0A183IN81"/>
<dbReference type="SUPFAM" id="SSF51197">
    <property type="entry name" value="Clavaminate synthase-like"/>
    <property type="match status" value="1"/>
</dbReference>
<dbReference type="EMBL" id="UZAM01008740">
    <property type="protein sequence ID" value="VDP06211.1"/>
    <property type="molecule type" value="Genomic_DNA"/>
</dbReference>
<evidence type="ECO:0000256" key="1">
    <source>
        <dbReference type="ARBA" id="ARBA00004496"/>
    </source>
</evidence>
<evidence type="ECO:0000256" key="3">
    <source>
        <dbReference type="ARBA" id="ARBA00037342"/>
    </source>
</evidence>
<dbReference type="PROSITE" id="PS51184">
    <property type="entry name" value="JMJC"/>
    <property type="match status" value="1"/>
</dbReference>
<organism evidence="7">
    <name type="scientific">Soboliphyme baturini</name>
    <dbReference type="NCBI Taxonomy" id="241478"/>
    <lineage>
        <taxon>Eukaryota</taxon>
        <taxon>Metazoa</taxon>
        <taxon>Ecdysozoa</taxon>
        <taxon>Nematoda</taxon>
        <taxon>Enoplea</taxon>
        <taxon>Dorylaimia</taxon>
        <taxon>Dioctophymatida</taxon>
        <taxon>Dioctophymatoidea</taxon>
        <taxon>Soboliphymatidae</taxon>
        <taxon>Soboliphyme</taxon>
    </lineage>
</organism>
<dbReference type="PANTHER" id="PTHR12461">
    <property type="entry name" value="HYPOXIA-INDUCIBLE FACTOR 1 ALPHA INHIBITOR-RELATED"/>
    <property type="match status" value="1"/>
</dbReference>
<proteinExistence type="predicted"/>
<comment type="subcellular location">
    <subcellularLocation>
        <location evidence="1">Cytoplasm</location>
    </subcellularLocation>
</comment>
<name>A0A183IN81_9BILA</name>
<dbReference type="Pfam" id="PF13621">
    <property type="entry name" value="Cupin_8"/>
    <property type="match status" value="1"/>
</dbReference>
<feature type="domain" description="JmjC" evidence="4">
    <location>
        <begin position="87"/>
        <end position="245"/>
    </location>
</feature>
<dbReference type="PANTHER" id="PTHR12461:SF43">
    <property type="entry name" value="HSPB1-ASSOCIATED PROTEIN 1"/>
    <property type="match status" value="1"/>
</dbReference>
<dbReference type="WBParaSite" id="SBAD_0000528701-mRNA-1">
    <property type="protein sequence ID" value="SBAD_0000528701-mRNA-1"/>
    <property type="gene ID" value="SBAD_0000528701"/>
</dbReference>
<keyword evidence="2" id="KW-0963">Cytoplasm</keyword>
<evidence type="ECO:0000256" key="2">
    <source>
        <dbReference type="ARBA" id="ARBA00022490"/>
    </source>
</evidence>
<evidence type="ECO:0000313" key="7">
    <source>
        <dbReference type="WBParaSite" id="SBAD_0000528701-mRNA-1"/>
    </source>
</evidence>
<dbReference type="SMART" id="SM00558">
    <property type="entry name" value="JmjC"/>
    <property type="match status" value="1"/>
</dbReference>
<reference evidence="5 6" key="2">
    <citation type="submission" date="2018-11" db="EMBL/GenBank/DDBJ databases">
        <authorList>
            <consortium name="Pathogen Informatics"/>
        </authorList>
    </citation>
    <scope>NUCLEOTIDE SEQUENCE [LARGE SCALE GENOMIC DNA]</scope>
</reference>
<comment type="function">
    <text evidence="3">May play a role in cellular stress response.</text>
</comment>
<evidence type="ECO:0000313" key="5">
    <source>
        <dbReference type="EMBL" id="VDP06211.1"/>
    </source>
</evidence>
<dbReference type="InterPro" id="IPR041667">
    <property type="entry name" value="Cupin_8"/>
</dbReference>
<dbReference type="InterPro" id="IPR003347">
    <property type="entry name" value="JmjC_dom"/>
</dbReference>
<evidence type="ECO:0000259" key="4">
    <source>
        <dbReference type="PROSITE" id="PS51184"/>
    </source>
</evidence>
<dbReference type="Gene3D" id="2.60.120.650">
    <property type="entry name" value="Cupin"/>
    <property type="match status" value="1"/>
</dbReference>
<gene>
    <name evidence="5" type="ORF">SBAD_LOCUS5077</name>
</gene>
<accession>A0A183IN81</accession>
<reference evidence="7" key="1">
    <citation type="submission" date="2016-06" db="UniProtKB">
        <authorList>
            <consortium name="WormBaseParasite"/>
        </authorList>
    </citation>
    <scope>IDENTIFICATION</scope>
</reference>
<keyword evidence="6" id="KW-1185">Reference proteome</keyword>
<dbReference type="GO" id="GO:0005737">
    <property type="term" value="C:cytoplasm"/>
    <property type="evidence" value="ECO:0007669"/>
    <property type="project" value="UniProtKB-SubCell"/>
</dbReference>
<sequence length="366" mass="41425">MHETLQPFVLTKAISSWPASKWTPDNLSERFGNKLFKIRLGPLITEPGSITWETSSSYAEVTLANFVHWVEGNVAESGQLANFKKSKYWGYIDYKYMFEWFDADELSEVDWSLFGIENDGLQSTFWIGSAGAHTPCHYDSYGFNLHAQIYGNKRWVLVPPEDSQLMRPTRLPYEESSIFSALDIRHPPAVLKKVSTKAVLLNPGDVLCVPPRWWHFVQCDNTSISVNSWIDIDSDLDFKVTEAATRVLVAIMSDHISSKLIDKSLSLDQDLEVFSDVIALYSTRAKSPNPLKKDLLLKFWDEHASSSAVVPNVSYAQLCEFLSCEQMEEVNENEGPKTYGKEDVISAILQPDVVTSICKHLLKNSK</sequence>
<evidence type="ECO:0000313" key="6">
    <source>
        <dbReference type="Proteomes" id="UP000270296"/>
    </source>
</evidence>
<protein>
    <submittedName>
        <fullName evidence="7">JmjC domain-containing protein</fullName>
    </submittedName>
</protein>
<dbReference type="Proteomes" id="UP000270296">
    <property type="component" value="Unassembled WGS sequence"/>
</dbReference>
<dbReference type="OrthoDB" id="438164at2759"/>